<evidence type="ECO:0000313" key="1">
    <source>
        <dbReference type="EMBL" id="QHT76293.1"/>
    </source>
</evidence>
<proteinExistence type="predicted"/>
<organism evidence="1">
    <name type="scientific">viral metagenome</name>
    <dbReference type="NCBI Taxonomy" id="1070528"/>
    <lineage>
        <taxon>unclassified sequences</taxon>
        <taxon>metagenomes</taxon>
        <taxon>organismal metagenomes</taxon>
    </lineage>
</organism>
<reference evidence="1" key="1">
    <citation type="journal article" date="2020" name="Nature">
        <title>Giant virus diversity and host interactions through global metagenomics.</title>
        <authorList>
            <person name="Schulz F."/>
            <person name="Roux S."/>
            <person name="Paez-Espino D."/>
            <person name="Jungbluth S."/>
            <person name="Walsh D.A."/>
            <person name="Denef V.J."/>
            <person name="McMahon K.D."/>
            <person name="Konstantinidis K.T."/>
            <person name="Eloe-Fadrosh E.A."/>
            <person name="Kyrpides N.C."/>
            <person name="Woyke T."/>
        </authorList>
    </citation>
    <scope>NUCLEOTIDE SEQUENCE</scope>
    <source>
        <strain evidence="1">GVMAG-M-3300023179-73</strain>
    </source>
</reference>
<protein>
    <submittedName>
        <fullName evidence="1">Uncharacterized protein</fullName>
    </submittedName>
</protein>
<dbReference type="AlphaFoldDB" id="A0A6C0H8G6"/>
<name>A0A6C0H8G6_9ZZZZ</name>
<dbReference type="EMBL" id="MN739893">
    <property type="protein sequence ID" value="QHT76293.1"/>
    <property type="molecule type" value="Genomic_DNA"/>
</dbReference>
<sequence length="376" mass="43635">MNQTTALQVLSTFDILETIVCFLDSNDIETLLTTYRSMFAVSQENSYYVHKWLIRALIEELRLPIKPYFEQTDRSLVYTSLRQLKHYFVSHPEAPIADYLCFMVERKNLCDILFERLIETVYVGKYDTNKTIRMARKTTNTLLKPLRFLITPADLVYILLHGDLTVTKMTLQNINIAPDITINVISQLLTNQGSNFISDLSKVELLIDQFLAKSCFPSLSRQHQFNFNQVLFVLIKGLYNKTIEWILKRVVKYRRYQIQYQQLINKCLEHDNLQGLMLFTQHMSTYSTPTKIMVNPRMVGQMIEHGRVKSFKYVIEHLLGETINMNAYMNSICSGIARSVKIESFLLQSVAGYFSDANLVLLNQYLTIAGSDPLQK</sequence>
<accession>A0A6C0H8G6</accession>